<dbReference type="GO" id="GO:0020037">
    <property type="term" value="F:heme binding"/>
    <property type="evidence" value="ECO:0007669"/>
    <property type="project" value="InterPro"/>
</dbReference>
<feature type="transmembrane region" description="Helical" evidence="6">
    <location>
        <begin position="249"/>
        <end position="267"/>
    </location>
</feature>
<dbReference type="GO" id="GO:0046872">
    <property type="term" value="F:metal ion binding"/>
    <property type="evidence" value="ECO:0007669"/>
    <property type="project" value="UniProtKB-KW"/>
</dbReference>
<evidence type="ECO:0000313" key="8">
    <source>
        <dbReference type="EMBL" id="BAI66181.1"/>
    </source>
</evidence>
<dbReference type="GO" id="GO:0004129">
    <property type="term" value="F:cytochrome-c oxidase activity"/>
    <property type="evidence" value="ECO:0007669"/>
    <property type="project" value="UniProtKB-EC"/>
</dbReference>
<dbReference type="InterPro" id="IPR036927">
    <property type="entry name" value="Cyt_c_oxase-like_su1_sf"/>
</dbReference>
<keyword evidence="5" id="KW-0186">Copper</keyword>
<evidence type="ECO:0000256" key="1">
    <source>
        <dbReference type="ARBA" id="ARBA00004141"/>
    </source>
</evidence>
<sequence>MNYFESFFSSDSLSCNHKIIGLGYIIVSYLFGLVGFYMSVVIRTELSMSGLKVVSGDTLEIYNVLFTLHGIIMVFFNVMTGLLGGIGNYLYPIFLGASDVVFPRSNLYSLLMQPISYFFVLSSIYLEIGSGTGWTLYPPLSTSLSQMGIDMIILGLILSGISSILGSINFITTFFSLKSVGSKIELQLPVSWSILLTSILLLLSLPFVTTALIMVYTDRHHNTMFFDQMNSGDPVLYQHLFWLFGHPEVYVMILPAFGIISIIMSVFAKKEVFGNQTMILAMLSIGILGSLVWGHHMYTSGMEIDSRSYFTTLTILISLPTGNKIFNWVCTSKSFNSIRNSGVLLLTTSFILMFVVGGTTGVVLGNSGIDISLHDTMYVVGHFHFVLSIGAIIGLLSFLTFSQRLFVKNILSNKLIIFIIPIFLCSVLLTFAPMHFVGFSPLPRRIPDYPDEMWGWNLLCTLGSTMMLIFKLLLIIILSF</sequence>
<feature type="transmembrane region" description="Helical" evidence="6">
    <location>
        <begin position="107"/>
        <end position="128"/>
    </location>
</feature>
<feature type="transmembrane region" description="Helical" evidence="6">
    <location>
        <begin position="342"/>
        <end position="363"/>
    </location>
</feature>
<feature type="transmembrane region" description="Helical" evidence="6">
    <location>
        <begin position="456"/>
        <end position="478"/>
    </location>
</feature>
<keyword evidence="5" id="KW-0349">Heme</keyword>
<accession>D2KWE6</accession>
<dbReference type="PANTHER" id="PTHR10422:SF18">
    <property type="entry name" value="CYTOCHROME C OXIDASE SUBUNIT 1"/>
    <property type="match status" value="1"/>
</dbReference>
<dbReference type="GO" id="GO:0015990">
    <property type="term" value="P:electron transport coupled proton transport"/>
    <property type="evidence" value="ECO:0007669"/>
    <property type="project" value="TreeGrafter"/>
</dbReference>
<dbReference type="Pfam" id="PF00115">
    <property type="entry name" value="COX1"/>
    <property type="match status" value="1"/>
</dbReference>
<keyword evidence="5" id="KW-0408">Iron</keyword>
<dbReference type="VEuPathDB" id="PiroplasmaDB:BEWA_044680"/>
<keyword evidence="4 5" id="KW-0472">Membrane</keyword>
<evidence type="ECO:0000256" key="6">
    <source>
        <dbReference type="SAM" id="Phobius"/>
    </source>
</evidence>
<keyword evidence="5" id="KW-0249">Electron transport</keyword>
<name>D2KWE6_THEEQ</name>
<protein>
    <recommendedName>
        <fullName evidence="5">Cytochrome c oxidase subunit 1</fullName>
        <ecNumber evidence="5">7.1.1.9</ecNumber>
    </recommendedName>
</protein>
<feature type="transmembrane region" description="Helical" evidence="6">
    <location>
        <begin position="279"/>
        <end position="298"/>
    </location>
</feature>
<dbReference type="InterPro" id="IPR000883">
    <property type="entry name" value="Cyt_C_Oxase_1"/>
</dbReference>
<comment type="catalytic activity">
    <reaction evidence="5">
        <text>4 Fe(II)-[cytochrome c] + O2 + 8 H(+)(in) = 4 Fe(III)-[cytochrome c] + 2 H2O + 4 H(+)(out)</text>
        <dbReference type="Rhea" id="RHEA:11436"/>
        <dbReference type="Rhea" id="RHEA-COMP:10350"/>
        <dbReference type="Rhea" id="RHEA-COMP:14399"/>
        <dbReference type="ChEBI" id="CHEBI:15377"/>
        <dbReference type="ChEBI" id="CHEBI:15378"/>
        <dbReference type="ChEBI" id="CHEBI:15379"/>
        <dbReference type="ChEBI" id="CHEBI:29033"/>
        <dbReference type="ChEBI" id="CHEBI:29034"/>
        <dbReference type="EC" id="7.1.1.9"/>
    </reaction>
</comment>
<dbReference type="PRINTS" id="PR01165">
    <property type="entry name" value="CYCOXIDASEI"/>
</dbReference>
<dbReference type="PROSITE" id="PS00077">
    <property type="entry name" value="COX1_CUB"/>
    <property type="match status" value="1"/>
</dbReference>
<keyword evidence="5" id="KW-0679">Respiratory chain</keyword>
<geneLocation type="mitochondrion" evidence="8"/>
<dbReference type="GO" id="GO:0006123">
    <property type="term" value="P:mitochondrial electron transport, cytochrome c to oxygen"/>
    <property type="evidence" value="ECO:0007669"/>
    <property type="project" value="TreeGrafter"/>
</dbReference>
<comment type="similarity">
    <text evidence="5">Belongs to the heme-copper respiratory oxidase family.</text>
</comment>
<feature type="transmembrane region" description="Helical" evidence="6">
    <location>
        <begin position="21"/>
        <end position="42"/>
    </location>
</feature>
<dbReference type="InterPro" id="IPR023615">
    <property type="entry name" value="Cyt_c_Oxase_su1_BS"/>
</dbReference>
<evidence type="ECO:0000256" key="3">
    <source>
        <dbReference type="ARBA" id="ARBA00022989"/>
    </source>
</evidence>
<feature type="transmembrane region" description="Helical" evidence="6">
    <location>
        <begin position="415"/>
        <end position="436"/>
    </location>
</feature>
<dbReference type="Gene3D" id="1.20.210.10">
    <property type="entry name" value="Cytochrome c oxidase-like, subunit I domain"/>
    <property type="match status" value="1"/>
</dbReference>
<gene>
    <name evidence="8" type="primary">cox1</name>
</gene>
<dbReference type="PROSITE" id="PS50855">
    <property type="entry name" value="COX1"/>
    <property type="match status" value="1"/>
</dbReference>
<dbReference type="SUPFAM" id="SSF81442">
    <property type="entry name" value="Cytochrome c oxidase subunit I-like"/>
    <property type="match status" value="1"/>
</dbReference>
<reference evidence="8" key="1">
    <citation type="journal article" date="2010" name="Mol. Biol. Evol.">
        <title>Divergence of the mitochondrial genome structure in the apicomplexan parasites, Babesia and Theileria.</title>
        <authorList>
            <person name="Hikosaka K."/>
            <person name="Watanabe Y."/>
            <person name="Tsuji N."/>
            <person name="Kita K."/>
            <person name="Kishine H."/>
            <person name="Arisue N."/>
            <person name="Palacpac N.M.Q."/>
            <person name="Kawazu S."/>
            <person name="Sawai H."/>
            <person name="Horii T."/>
            <person name="Igarashi I."/>
            <person name="Tanabe K."/>
        </authorList>
    </citation>
    <scope>NUCLEOTIDE SEQUENCE</scope>
</reference>
<dbReference type="EMBL" id="AB499091">
    <property type="protein sequence ID" value="BAI66181.1"/>
    <property type="molecule type" value="Genomic_DNA"/>
</dbReference>
<organism evidence="8">
    <name type="scientific">Theileria equi</name>
    <name type="common">Babesia equi</name>
    <dbReference type="NCBI Taxonomy" id="5872"/>
    <lineage>
        <taxon>Eukaryota</taxon>
        <taxon>Sar</taxon>
        <taxon>Alveolata</taxon>
        <taxon>Apicomplexa</taxon>
        <taxon>Aconoidasida</taxon>
        <taxon>Piroplasmida</taxon>
        <taxon>Theileriidae</taxon>
        <taxon>Theileria</taxon>
    </lineage>
</organism>
<dbReference type="GO" id="GO:0005743">
    <property type="term" value="C:mitochondrial inner membrane"/>
    <property type="evidence" value="ECO:0007669"/>
    <property type="project" value="UniProtKB-SubCell"/>
</dbReference>
<proteinExistence type="inferred from homology"/>
<comment type="pathway">
    <text evidence="5">Energy metabolism; oxidative phosphorylation.</text>
</comment>
<dbReference type="AlphaFoldDB" id="D2KWE6"/>
<feature type="transmembrane region" description="Helical" evidence="6">
    <location>
        <begin position="62"/>
        <end position="86"/>
    </location>
</feature>
<feature type="transmembrane region" description="Helical" evidence="6">
    <location>
        <begin position="383"/>
        <end position="403"/>
    </location>
</feature>
<evidence type="ECO:0000259" key="7">
    <source>
        <dbReference type="PROSITE" id="PS50855"/>
    </source>
</evidence>
<dbReference type="PANTHER" id="PTHR10422">
    <property type="entry name" value="CYTOCHROME C OXIDASE SUBUNIT 1"/>
    <property type="match status" value="1"/>
</dbReference>
<feature type="transmembrane region" description="Helical" evidence="6">
    <location>
        <begin position="192"/>
        <end position="216"/>
    </location>
</feature>
<keyword evidence="5" id="KW-0813">Transport</keyword>
<comment type="subcellular location">
    <subcellularLocation>
        <location evidence="1">Membrane</location>
        <topology evidence="1">Multi-pass membrane protein</topology>
    </subcellularLocation>
    <subcellularLocation>
        <location evidence="5">Mitochondrion inner membrane</location>
        <topology evidence="5">Multi-pass membrane protein</topology>
    </subcellularLocation>
</comment>
<comment type="function">
    <text evidence="5">Component of the cytochrome c oxidase, the last enzyme in the mitochondrial electron transport chain which drives oxidative phosphorylation. The respiratory chain contains 3 multisubunit complexes succinate dehydrogenase (complex II, CII), ubiquinol-cytochrome c oxidoreductase (cytochrome b-c1 complex, complex III, CIII) and cytochrome c oxidase (complex IV, CIV), that cooperate to transfer electrons derived from NADH and succinate to molecular oxygen, creating an electrochemical gradient over the inner membrane that drives transmembrane transport and the ATP synthase. Cytochrome c oxidase is the component of the respiratory chain that catalyzes the reduction of oxygen to water. Electrons originating from reduced cytochrome c in the intermembrane space (IMS) are transferred via the dinuclear copper A center (CU(A)) of subunit 2 and heme A of subunit 1 to the active site in subunit 1, a binuclear center (BNC) formed by heme A3 and copper B (CU(B)). The BNC reduces molecular oxygen to 2 water molecules using 4 electrons from cytochrome c in the IMS and 4 protons from the mitochondrial matrix.</text>
</comment>
<dbReference type="UniPathway" id="UPA00705"/>
<feature type="transmembrane region" description="Helical" evidence="6">
    <location>
        <begin position="148"/>
        <end position="171"/>
    </location>
</feature>
<keyword evidence="5" id="KW-0479">Metal-binding</keyword>
<feature type="domain" description="Cytochrome oxidase subunit I profile" evidence="7">
    <location>
        <begin position="1"/>
        <end position="480"/>
    </location>
</feature>
<keyword evidence="5" id="KW-0999">Mitochondrion inner membrane</keyword>
<dbReference type="InterPro" id="IPR023616">
    <property type="entry name" value="Cyt_c_oxase-like_su1_dom"/>
</dbReference>
<feature type="transmembrane region" description="Helical" evidence="6">
    <location>
        <begin position="310"/>
        <end position="330"/>
    </location>
</feature>
<evidence type="ECO:0000256" key="4">
    <source>
        <dbReference type="ARBA" id="ARBA00023136"/>
    </source>
</evidence>
<evidence type="ECO:0000256" key="2">
    <source>
        <dbReference type="ARBA" id="ARBA00022692"/>
    </source>
</evidence>
<evidence type="ECO:0000256" key="5">
    <source>
        <dbReference type="RuleBase" id="RU000369"/>
    </source>
</evidence>
<dbReference type="EC" id="7.1.1.9" evidence="5"/>
<keyword evidence="3 6" id="KW-1133">Transmembrane helix</keyword>
<keyword evidence="5 8" id="KW-0496">Mitochondrion</keyword>
<keyword evidence="2 5" id="KW-0812">Transmembrane</keyword>